<dbReference type="Proteomes" id="UP000008141">
    <property type="component" value="Unassembled WGS sequence"/>
</dbReference>
<evidence type="ECO:0000313" key="14">
    <source>
        <dbReference type="Proteomes" id="UP000008141"/>
    </source>
</evidence>
<dbReference type="STRING" id="554065.E1Z361"/>
<dbReference type="GO" id="GO:0047958">
    <property type="term" value="F:glycine:2-oxoglutarate aminotransferase activity"/>
    <property type="evidence" value="ECO:0007669"/>
    <property type="project" value="UniProtKB-EC"/>
</dbReference>
<evidence type="ECO:0000256" key="9">
    <source>
        <dbReference type="ARBA" id="ARBA00025785"/>
    </source>
</evidence>
<evidence type="ECO:0000256" key="8">
    <source>
        <dbReference type="ARBA" id="ARBA00025709"/>
    </source>
</evidence>
<evidence type="ECO:0000259" key="12">
    <source>
        <dbReference type="Pfam" id="PF00155"/>
    </source>
</evidence>
<dbReference type="SUPFAM" id="SSF53383">
    <property type="entry name" value="PLP-dependent transferases"/>
    <property type="match status" value="1"/>
</dbReference>
<dbReference type="UniPathway" id="UPA00528">
    <property type="reaction ID" value="UER00586"/>
</dbReference>
<proteinExistence type="inferred from homology"/>
<keyword evidence="4" id="KW-0032">Aminotransferase</keyword>
<dbReference type="InParanoid" id="E1Z361"/>
<dbReference type="Pfam" id="PF00155">
    <property type="entry name" value="Aminotran_1_2"/>
    <property type="match status" value="1"/>
</dbReference>
<comment type="pathway">
    <text evidence="8">Photosynthesis; C4 acid pathway.</text>
</comment>
<reference evidence="13 14" key="1">
    <citation type="journal article" date="2010" name="Plant Cell">
        <title>The Chlorella variabilis NC64A genome reveals adaptation to photosymbiosis, coevolution with viruses, and cryptic sex.</title>
        <authorList>
            <person name="Blanc G."/>
            <person name="Duncan G."/>
            <person name="Agarkova I."/>
            <person name="Borodovsky M."/>
            <person name="Gurnon J."/>
            <person name="Kuo A."/>
            <person name="Lindquist E."/>
            <person name="Lucas S."/>
            <person name="Pangilinan J."/>
            <person name="Polle J."/>
            <person name="Salamov A."/>
            <person name="Terry A."/>
            <person name="Yamada T."/>
            <person name="Dunigan D.D."/>
            <person name="Grigoriev I.V."/>
            <person name="Claverie J.M."/>
            <person name="Van Etten J.L."/>
        </authorList>
    </citation>
    <scope>NUCLEOTIDE SEQUENCE [LARGE SCALE GENOMIC DNA]</scope>
    <source>
        <strain evidence="13 14">NC64A</strain>
    </source>
</reference>
<dbReference type="GO" id="GO:0042853">
    <property type="term" value="P:L-alanine catabolic process"/>
    <property type="evidence" value="ECO:0007669"/>
    <property type="project" value="UniProtKB-UniPathway"/>
</dbReference>
<evidence type="ECO:0000313" key="13">
    <source>
        <dbReference type="EMBL" id="EFN60116.1"/>
    </source>
</evidence>
<dbReference type="GeneID" id="17359526"/>
<dbReference type="Gene3D" id="3.40.640.10">
    <property type="entry name" value="Type I PLP-dependent aspartate aminotransferase-like (Major domain)"/>
    <property type="match status" value="1"/>
</dbReference>
<accession>E1Z361</accession>
<keyword evidence="5" id="KW-0808">Transferase</keyword>
<dbReference type="PANTHER" id="PTHR11751:SF29">
    <property type="entry name" value="ALANINE TRANSAMINASE"/>
    <property type="match status" value="1"/>
</dbReference>
<dbReference type="FunFam" id="1.10.287.1970:FF:000001">
    <property type="entry name" value="Alanine aminotransferase 2"/>
    <property type="match status" value="1"/>
</dbReference>
<dbReference type="CDD" id="cd00609">
    <property type="entry name" value="AAT_like"/>
    <property type="match status" value="1"/>
</dbReference>
<evidence type="ECO:0000256" key="11">
    <source>
        <dbReference type="SAM" id="MobiDB-lite"/>
    </source>
</evidence>
<dbReference type="FunFam" id="3.40.640.10:FF:000012">
    <property type="entry name" value="alanine aminotransferase 2"/>
    <property type="match status" value="1"/>
</dbReference>
<evidence type="ECO:0000256" key="4">
    <source>
        <dbReference type="ARBA" id="ARBA00022576"/>
    </source>
</evidence>
<dbReference type="InterPro" id="IPR015422">
    <property type="entry name" value="PyrdxlP-dep_Trfase_small"/>
</dbReference>
<dbReference type="GO" id="GO:0030170">
    <property type="term" value="F:pyridoxal phosphate binding"/>
    <property type="evidence" value="ECO:0007669"/>
    <property type="project" value="InterPro"/>
</dbReference>
<evidence type="ECO:0000256" key="1">
    <source>
        <dbReference type="ARBA" id="ARBA00001781"/>
    </source>
</evidence>
<sequence length="507" mass="55790">MMHTSSSQDLLATLSSPQTRAPEPLSKDTLNANVIEAEYAVRGAIAIKSAAYQQQLREGKGAGLPFDKVYQCNIGNPQILGQKPMTFFRQVLSLCEYQDLMEHELAPQIYPPDVIARARDYLANIPGGVGAYSESKGAVILRKEVAKGIAARDGHPCDIDNLWLTDGASPAVHYMMKLLLRNDHDCILCPIPQYPLYSATIKLYGGTLLPYFLEENAGWQTTLAHLQEQVHTARSQGKQVRALVVINPGNPTGQVLDRENQELLVKFCKQECLVLIADEVYQTNIYAAGKEFFSFKKVLMEMGPEYKDSVALVSMNSISKGFFGECGRRGGYFECVNFPTAVKEQLYKLASISLCPNLSGQICMALIMNPPKPGDPSYELHTQERDAILSSLKRRAELVKNTFDSLEGVSCNPVEGSMYAFPRLTMPAGAKEAAAAEGKQADFLYCMELLDHTGIVTVPGSGFGQEAGTFHVRTTILPPESDMAAVATKFSEFHQAFMNKYKKNGEA</sequence>
<keyword evidence="14" id="KW-1185">Reference proteome</keyword>
<dbReference type="PANTHER" id="PTHR11751">
    <property type="entry name" value="ALANINE AMINOTRANSFERASE"/>
    <property type="match status" value="1"/>
</dbReference>
<comment type="catalytic activity">
    <reaction evidence="1">
        <text>glyoxylate + L-alanine = glycine + pyruvate</text>
        <dbReference type="Rhea" id="RHEA:24248"/>
        <dbReference type="ChEBI" id="CHEBI:15361"/>
        <dbReference type="ChEBI" id="CHEBI:36655"/>
        <dbReference type="ChEBI" id="CHEBI:57305"/>
        <dbReference type="ChEBI" id="CHEBI:57972"/>
        <dbReference type="EC" id="2.6.1.44"/>
    </reaction>
</comment>
<comment type="subunit">
    <text evidence="3">Homodimer.</text>
</comment>
<evidence type="ECO:0000256" key="3">
    <source>
        <dbReference type="ARBA" id="ARBA00011738"/>
    </source>
</evidence>
<gene>
    <name evidence="13" type="ORF">CHLNCDRAFT_29318</name>
</gene>
<feature type="compositionally biased region" description="Polar residues" evidence="11">
    <location>
        <begin position="1"/>
        <end position="19"/>
    </location>
</feature>
<organism evidence="14">
    <name type="scientific">Chlorella variabilis</name>
    <name type="common">Green alga</name>
    <dbReference type="NCBI Taxonomy" id="554065"/>
    <lineage>
        <taxon>Eukaryota</taxon>
        <taxon>Viridiplantae</taxon>
        <taxon>Chlorophyta</taxon>
        <taxon>core chlorophytes</taxon>
        <taxon>Trebouxiophyceae</taxon>
        <taxon>Chlorellales</taxon>
        <taxon>Chlorellaceae</taxon>
        <taxon>Chlorella clade</taxon>
        <taxon>Chlorella</taxon>
    </lineage>
</organism>
<dbReference type="GO" id="GO:0004021">
    <property type="term" value="F:L-alanine:2-oxoglutarate aminotransferase activity"/>
    <property type="evidence" value="ECO:0007669"/>
    <property type="project" value="UniProtKB-ARBA"/>
</dbReference>
<evidence type="ECO:0000256" key="5">
    <source>
        <dbReference type="ARBA" id="ARBA00022679"/>
    </source>
</evidence>
<dbReference type="AlphaFoldDB" id="E1Z361"/>
<dbReference type="OMA" id="FGFECPP"/>
<dbReference type="OrthoDB" id="1732682at2759"/>
<evidence type="ECO:0000256" key="7">
    <source>
        <dbReference type="ARBA" id="ARBA00025708"/>
    </source>
</evidence>
<dbReference type="FunCoup" id="E1Z361">
    <property type="interactions" value="1356"/>
</dbReference>
<comment type="cofactor">
    <cofactor evidence="2">
        <name>pyridoxal 5'-phosphate</name>
        <dbReference type="ChEBI" id="CHEBI:597326"/>
    </cofactor>
</comment>
<comment type="catalytic activity">
    <reaction evidence="10">
        <text>glycine + 2-oxoglutarate = glyoxylate + L-glutamate</text>
        <dbReference type="Rhea" id="RHEA:14089"/>
        <dbReference type="ChEBI" id="CHEBI:16810"/>
        <dbReference type="ChEBI" id="CHEBI:29985"/>
        <dbReference type="ChEBI" id="CHEBI:36655"/>
        <dbReference type="ChEBI" id="CHEBI:57305"/>
        <dbReference type="EC" id="2.6.1.4"/>
    </reaction>
</comment>
<feature type="domain" description="Aminotransferase class I/classII large" evidence="12">
    <location>
        <begin position="110"/>
        <end position="483"/>
    </location>
</feature>
<dbReference type="InterPro" id="IPR004839">
    <property type="entry name" value="Aminotransferase_I/II_large"/>
</dbReference>
<dbReference type="FunFam" id="3.90.1150.10:FF:000010">
    <property type="entry name" value="Alanine aminotransferase 2"/>
    <property type="match status" value="1"/>
</dbReference>
<comment type="pathway">
    <text evidence="7">Amino-acid degradation; L-alanine degradation via transaminase pathway; pyruvate from L-alanine: step 1/1.</text>
</comment>
<dbReference type="InterPro" id="IPR015421">
    <property type="entry name" value="PyrdxlP-dep_Trfase_major"/>
</dbReference>
<evidence type="ECO:0000256" key="2">
    <source>
        <dbReference type="ARBA" id="ARBA00001933"/>
    </source>
</evidence>
<dbReference type="Gene3D" id="3.90.1150.10">
    <property type="entry name" value="Aspartate Aminotransferase, domain 1"/>
    <property type="match status" value="1"/>
</dbReference>
<dbReference type="EMBL" id="GL433835">
    <property type="protein sequence ID" value="EFN60116.1"/>
    <property type="molecule type" value="Genomic_DNA"/>
</dbReference>
<dbReference type="RefSeq" id="XP_005852218.1">
    <property type="nucleotide sequence ID" value="XM_005852156.1"/>
</dbReference>
<evidence type="ECO:0000256" key="6">
    <source>
        <dbReference type="ARBA" id="ARBA00022898"/>
    </source>
</evidence>
<evidence type="ECO:0000256" key="10">
    <source>
        <dbReference type="ARBA" id="ARBA00052537"/>
    </source>
</evidence>
<comment type="similarity">
    <text evidence="9">Belongs to the class-I pyridoxal-phosphate-dependent aminotransferase family. Alanine aminotransferase subfamily.</text>
</comment>
<dbReference type="UniPathway" id="UPA00322"/>
<protein>
    <recommendedName>
        <fullName evidence="12">Aminotransferase class I/classII large domain-containing protein</fullName>
    </recommendedName>
</protein>
<dbReference type="KEGG" id="cvr:CHLNCDRAFT_29318"/>
<dbReference type="InterPro" id="IPR015424">
    <property type="entry name" value="PyrdxlP-dep_Trfase"/>
</dbReference>
<keyword evidence="6" id="KW-0663">Pyridoxal phosphate</keyword>
<dbReference type="eggNOG" id="KOG0258">
    <property type="taxonomic scope" value="Eukaryota"/>
</dbReference>
<name>E1Z361_CHLVA</name>
<dbReference type="GO" id="GO:0008453">
    <property type="term" value="F:alanine-glyoxylate transaminase activity"/>
    <property type="evidence" value="ECO:0007669"/>
    <property type="project" value="UniProtKB-EC"/>
</dbReference>
<dbReference type="InterPro" id="IPR045088">
    <property type="entry name" value="ALAT1/2-like"/>
</dbReference>
<feature type="region of interest" description="Disordered" evidence="11">
    <location>
        <begin position="1"/>
        <end position="27"/>
    </location>
</feature>
<dbReference type="Gene3D" id="1.10.287.1970">
    <property type="match status" value="1"/>
</dbReference>